<feature type="region of interest" description="Disordered" evidence="1">
    <location>
        <begin position="1"/>
        <end position="74"/>
    </location>
</feature>
<dbReference type="AlphaFoldDB" id="A0A4R5TWG6"/>
<feature type="transmembrane region" description="Helical" evidence="2">
    <location>
        <begin position="152"/>
        <end position="174"/>
    </location>
</feature>
<name>A0A4R5TWG6_9MICC</name>
<feature type="compositionally biased region" description="Polar residues" evidence="1">
    <location>
        <begin position="39"/>
        <end position="57"/>
    </location>
</feature>
<evidence type="ECO:0000256" key="2">
    <source>
        <dbReference type="SAM" id="Phobius"/>
    </source>
</evidence>
<dbReference type="EMBL" id="SMTK01000003">
    <property type="protein sequence ID" value="TDK25484.1"/>
    <property type="molecule type" value="Genomic_DNA"/>
</dbReference>
<dbReference type="OrthoDB" id="3831145at2"/>
<feature type="transmembrane region" description="Helical" evidence="2">
    <location>
        <begin position="102"/>
        <end position="122"/>
    </location>
</feature>
<keyword evidence="4" id="KW-1185">Reference proteome</keyword>
<keyword evidence="2" id="KW-0812">Transmembrane</keyword>
<dbReference type="Proteomes" id="UP000295411">
    <property type="component" value="Unassembled WGS sequence"/>
</dbReference>
<sequence length="241" mass="25085">MSTPDENPDAPRYGQNEGQPRYGQNPTPSPGQNPPPAYGQNSPPAYGQNAPQSYGQNSPASPGQQGYGQQPYGYQSAQPSGYAYPGSASMPATAKGPAPQRVVLAFWLIIAAAALGLISTIVSSLDPLATLTPEQLEQFEGSGVSPESVSGIATTVGIVVGLLFAALYVLLAFMIRKGKNWARITLTVLAALSVLGFLFGLAGGTPVGILSTLVLILVVAGVVLCYLKPAAEYFKRAAPRY</sequence>
<keyword evidence="2" id="KW-0472">Membrane</keyword>
<keyword evidence="2" id="KW-1133">Transmembrane helix</keyword>
<feature type="compositionally biased region" description="Low complexity" evidence="1">
    <location>
        <begin position="58"/>
        <end position="74"/>
    </location>
</feature>
<evidence type="ECO:0000256" key="1">
    <source>
        <dbReference type="SAM" id="MobiDB-lite"/>
    </source>
</evidence>
<feature type="transmembrane region" description="Helical" evidence="2">
    <location>
        <begin position="207"/>
        <end position="227"/>
    </location>
</feature>
<dbReference type="RefSeq" id="WP_133403749.1">
    <property type="nucleotide sequence ID" value="NZ_SMTK01000003.1"/>
</dbReference>
<comment type="caution">
    <text evidence="3">The sequence shown here is derived from an EMBL/GenBank/DDBJ whole genome shotgun (WGS) entry which is preliminary data.</text>
</comment>
<reference evidence="3 4" key="1">
    <citation type="submission" date="2019-03" db="EMBL/GenBank/DDBJ databases">
        <title>Arthrobacter sp. nov., an bacterium isolated from biocrust in Mu Us Desert.</title>
        <authorList>
            <person name="Lixiong L."/>
        </authorList>
    </citation>
    <scope>NUCLEOTIDE SEQUENCE [LARGE SCALE GENOMIC DNA]</scope>
    <source>
        <strain evidence="3 4">SLN-3</strain>
    </source>
</reference>
<proteinExistence type="predicted"/>
<organism evidence="3 4">
    <name type="scientific">Arthrobacter crusticola</name>
    <dbReference type="NCBI Taxonomy" id="2547960"/>
    <lineage>
        <taxon>Bacteria</taxon>
        <taxon>Bacillati</taxon>
        <taxon>Actinomycetota</taxon>
        <taxon>Actinomycetes</taxon>
        <taxon>Micrococcales</taxon>
        <taxon>Micrococcaceae</taxon>
        <taxon>Arthrobacter</taxon>
    </lineage>
</organism>
<accession>A0A4R5TWG6</accession>
<protein>
    <submittedName>
        <fullName evidence="3">Uncharacterized protein</fullName>
    </submittedName>
</protein>
<gene>
    <name evidence="3" type="ORF">E2F48_09520</name>
</gene>
<evidence type="ECO:0000313" key="4">
    <source>
        <dbReference type="Proteomes" id="UP000295411"/>
    </source>
</evidence>
<feature type="transmembrane region" description="Helical" evidence="2">
    <location>
        <begin position="181"/>
        <end position="201"/>
    </location>
</feature>
<feature type="compositionally biased region" description="Pro residues" evidence="1">
    <location>
        <begin position="27"/>
        <end position="37"/>
    </location>
</feature>
<evidence type="ECO:0000313" key="3">
    <source>
        <dbReference type="EMBL" id="TDK25484.1"/>
    </source>
</evidence>